<dbReference type="EC" id="3.-.-.-" evidence="3"/>
<dbReference type="Gene3D" id="1.10.101.10">
    <property type="entry name" value="PGBD-like superfamily/PGBD"/>
    <property type="match status" value="1"/>
</dbReference>
<name>J9C8Q8_9ZZZZ</name>
<feature type="compositionally biased region" description="Basic residues" evidence="1">
    <location>
        <begin position="64"/>
        <end position="80"/>
    </location>
</feature>
<dbReference type="InterPro" id="IPR002477">
    <property type="entry name" value="Peptidoglycan-bd-like"/>
</dbReference>
<gene>
    <name evidence="3" type="ORF">EVA_15612</name>
</gene>
<dbReference type="InterPro" id="IPR036365">
    <property type="entry name" value="PGBD-like_sf"/>
</dbReference>
<comment type="caution">
    <text evidence="3">The sequence shown here is derived from an EMBL/GenBank/DDBJ whole genome shotgun (WGS) entry which is preliminary data.</text>
</comment>
<evidence type="ECO:0000259" key="2">
    <source>
        <dbReference type="Pfam" id="PF01471"/>
    </source>
</evidence>
<reference evidence="3" key="1">
    <citation type="journal article" date="2012" name="PLoS ONE">
        <title>Gene sets for utilization of primary and secondary nutrition supplies in the distal gut of endangered iberian lynx.</title>
        <authorList>
            <person name="Alcaide M."/>
            <person name="Messina E."/>
            <person name="Richter M."/>
            <person name="Bargiela R."/>
            <person name="Peplies J."/>
            <person name="Huws S.A."/>
            <person name="Newbold C.J."/>
            <person name="Golyshin P.N."/>
            <person name="Simon M.A."/>
            <person name="Lopez G."/>
            <person name="Yakimov M.M."/>
            <person name="Ferrer M."/>
        </authorList>
    </citation>
    <scope>NUCLEOTIDE SEQUENCE</scope>
</reference>
<dbReference type="SUPFAM" id="SSF47090">
    <property type="entry name" value="PGBD-like"/>
    <property type="match status" value="1"/>
</dbReference>
<keyword evidence="3" id="KW-0378">Hydrolase</keyword>
<sequence length="133" mass="14389">MKKALLGILLTAVCLGSLPQTAIAKEQVKSTQTSVIVSNVPVSASGTALQLPEAAEKVEYKAAKSTKAKKTEHKHKKQSKTTKAASDWRTKVAQQKLLFLGYSKEKPSGRMSEATETALKKFQKDNDLKSSGK</sequence>
<feature type="non-terminal residue" evidence="3">
    <location>
        <position position="133"/>
    </location>
</feature>
<dbReference type="EMBL" id="AMCI01005366">
    <property type="protein sequence ID" value="EJW96280.1"/>
    <property type="molecule type" value="Genomic_DNA"/>
</dbReference>
<dbReference type="AlphaFoldDB" id="J9C8Q8"/>
<evidence type="ECO:0000313" key="3">
    <source>
        <dbReference type="EMBL" id="EJW96280.1"/>
    </source>
</evidence>
<dbReference type="GO" id="GO:0016787">
    <property type="term" value="F:hydrolase activity"/>
    <property type="evidence" value="ECO:0007669"/>
    <property type="project" value="UniProtKB-KW"/>
</dbReference>
<dbReference type="Pfam" id="PF01471">
    <property type="entry name" value="PG_binding_1"/>
    <property type="match status" value="1"/>
</dbReference>
<dbReference type="InterPro" id="IPR036366">
    <property type="entry name" value="PGBDSf"/>
</dbReference>
<feature type="domain" description="Peptidoglycan binding-like" evidence="2">
    <location>
        <begin position="91"/>
        <end position="133"/>
    </location>
</feature>
<feature type="region of interest" description="Disordered" evidence="1">
    <location>
        <begin position="63"/>
        <end position="87"/>
    </location>
</feature>
<protein>
    <submittedName>
        <fullName evidence="3">Secreted protein containing Peptidoglycan binding-like domain protein</fullName>
        <ecNumber evidence="3">3.-.-.-</ecNumber>
    </submittedName>
</protein>
<proteinExistence type="predicted"/>
<evidence type="ECO:0000256" key="1">
    <source>
        <dbReference type="SAM" id="MobiDB-lite"/>
    </source>
</evidence>
<accession>J9C8Q8</accession>
<organism evidence="3">
    <name type="scientific">gut metagenome</name>
    <dbReference type="NCBI Taxonomy" id="749906"/>
    <lineage>
        <taxon>unclassified sequences</taxon>
        <taxon>metagenomes</taxon>
        <taxon>organismal metagenomes</taxon>
    </lineage>
</organism>